<sequence>MEGATTKKFRLGKLRRSFELIFWSWVEIGKMELYEIEFRCLSSSVVGAGRLVNRLVGGSNPTWGRFENHRQAPVPIPSHGSVSRVYPQKRNPFALQHFGLRRCKRLYLYKKRVRREQGSSLPVCRMPQLHTSLALHLHVIVMITRLSRRDRLLNSQTFCRSIPAGAETVAVSAVLRRLWGSRNRRAIIWGGLLLLMLSAPQPLVHTTAPVAKSGHRGAKPSRRCRLSSLLDGWVLQSSSLLPLHSRANLRPARGNLCTPPLPFGRPTPHRITVYLSTGPWPVRPDKVQVVRIFTDMSISPSLSPRQCPDRYAFRAGRNLPDKEFRYLRTVIGVAPIHGLTGLCGDWVFGKLSPGPGHCDPLCEEATFSRSSAILPSYLESVSRAPRYSLPPNLCRVSGTGTLFVEGRSSFSGVWHWLLSAVAHGFGRSLSPVHFGARAPISELLRTTFMGAASRQTSAVSGTPTSFITEAVYLGALAGDRLAHSSTGTRSEPGAPPTAWELTVSCSISLPDGGSFHPSLTMFQLPGCLLPAHWIKQQFERLTYSGISESMLIFNLPERHFVALLRLPRLGCLGSSYRRTGNGELSPFSADSLALTPTRNRKRTNCNERSSTTELYPPSKWEHAMKESDDFFYSFPGAAGPSGLEPETPREVNHRSYGQPYWTRINRFLFGSDSSFPNAAYKLSLYCALQCAVPLLLNHGKSCDNNSDEKKKEGVKRPSWPNPRHSKILFQTCSHFESRDR</sequence>
<name>A0ABQ5ELY8_9ASTR</name>
<feature type="region of interest" description="Disordered" evidence="1">
    <location>
        <begin position="701"/>
        <end position="724"/>
    </location>
</feature>
<dbReference type="Proteomes" id="UP001151760">
    <property type="component" value="Unassembled WGS sequence"/>
</dbReference>
<proteinExistence type="predicted"/>
<keyword evidence="3" id="KW-1185">Reference proteome</keyword>
<protein>
    <submittedName>
        <fullName evidence="2">Uncharacterized protein</fullName>
    </submittedName>
</protein>
<organism evidence="2 3">
    <name type="scientific">Tanacetum coccineum</name>
    <dbReference type="NCBI Taxonomy" id="301880"/>
    <lineage>
        <taxon>Eukaryota</taxon>
        <taxon>Viridiplantae</taxon>
        <taxon>Streptophyta</taxon>
        <taxon>Embryophyta</taxon>
        <taxon>Tracheophyta</taxon>
        <taxon>Spermatophyta</taxon>
        <taxon>Magnoliopsida</taxon>
        <taxon>eudicotyledons</taxon>
        <taxon>Gunneridae</taxon>
        <taxon>Pentapetalae</taxon>
        <taxon>asterids</taxon>
        <taxon>campanulids</taxon>
        <taxon>Asterales</taxon>
        <taxon>Asteraceae</taxon>
        <taxon>Asteroideae</taxon>
        <taxon>Anthemideae</taxon>
        <taxon>Anthemidinae</taxon>
        <taxon>Tanacetum</taxon>
    </lineage>
</organism>
<evidence type="ECO:0000313" key="3">
    <source>
        <dbReference type="Proteomes" id="UP001151760"/>
    </source>
</evidence>
<dbReference type="EMBL" id="BQNB010016448">
    <property type="protein sequence ID" value="GJT51928.1"/>
    <property type="molecule type" value="Genomic_DNA"/>
</dbReference>
<accession>A0ABQ5ELY8</accession>
<evidence type="ECO:0000256" key="1">
    <source>
        <dbReference type="SAM" id="MobiDB-lite"/>
    </source>
</evidence>
<evidence type="ECO:0000313" key="2">
    <source>
        <dbReference type="EMBL" id="GJT51928.1"/>
    </source>
</evidence>
<reference evidence="2" key="2">
    <citation type="submission" date="2022-01" db="EMBL/GenBank/DDBJ databases">
        <authorList>
            <person name="Yamashiro T."/>
            <person name="Shiraishi A."/>
            <person name="Satake H."/>
            <person name="Nakayama K."/>
        </authorList>
    </citation>
    <scope>NUCLEOTIDE SEQUENCE</scope>
</reference>
<gene>
    <name evidence="2" type="ORF">Tco_0978085</name>
</gene>
<feature type="compositionally biased region" description="Basic and acidic residues" evidence="1">
    <location>
        <begin position="706"/>
        <end position="715"/>
    </location>
</feature>
<reference evidence="2" key="1">
    <citation type="journal article" date="2022" name="Int. J. Mol. Sci.">
        <title>Draft Genome of Tanacetum Coccineum: Genomic Comparison of Closely Related Tanacetum-Family Plants.</title>
        <authorList>
            <person name="Yamashiro T."/>
            <person name="Shiraishi A."/>
            <person name="Nakayama K."/>
            <person name="Satake H."/>
        </authorList>
    </citation>
    <scope>NUCLEOTIDE SEQUENCE</scope>
</reference>
<comment type="caution">
    <text evidence="2">The sequence shown here is derived from an EMBL/GenBank/DDBJ whole genome shotgun (WGS) entry which is preliminary data.</text>
</comment>